<dbReference type="PANTHER" id="PTHR36435:SF1">
    <property type="entry name" value="CAAX AMINO TERMINAL PROTEASE FAMILY PROTEIN"/>
    <property type="match status" value="1"/>
</dbReference>
<dbReference type="EMBL" id="JACJJL010000001">
    <property type="protein sequence ID" value="MBM6660212.1"/>
    <property type="molecule type" value="Genomic_DNA"/>
</dbReference>
<dbReference type="GO" id="GO:0008237">
    <property type="term" value="F:metallopeptidase activity"/>
    <property type="evidence" value="ECO:0007669"/>
    <property type="project" value="UniProtKB-KW"/>
</dbReference>
<dbReference type="GO" id="GO:0080120">
    <property type="term" value="P:CAAX-box protein maturation"/>
    <property type="evidence" value="ECO:0007669"/>
    <property type="project" value="UniProtKB-ARBA"/>
</dbReference>
<evidence type="ECO:0000313" key="4">
    <source>
        <dbReference type="Proteomes" id="UP000764045"/>
    </source>
</evidence>
<keyword evidence="1" id="KW-0472">Membrane</keyword>
<name>A0A938WJE0_9BACT</name>
<keyword evidence="3" id="KW-0645">Protease</keyword>
<dbReference type="AlphaFoldDB" id="A0A938WJE0"/>
<feature type="transmembrane region" description="Helical" evidence="1">
    <location>
        <begin position="35"/>
        <end position="61"/>
    </location>
</feature>
<evidence type="ECO:0000259" key="2">
    <source>
        <dbReference type="Pfam" id="PF02517"/>
    </source>
</evidence>
<reference evidence="3 4" key="1">
    <citation type="journal article" date="2021" name="Sci. Rep.">
        <title>The distribution of antibiotic resistance genes in chicken gut microbiota commensals.</title>
        <authorList>
            <person name="Juricova H."/>
            <person name="Matiasovicova J."/>
            <person name="Kubasova T."/>
            <person name="Cejkova D."/>
            <person name="Rychlik I."/>
        </authorList>
    </citation>
    <scope>NUCLEOTIDE SEQUENCE [LARGE SCALE GENOMIC DNA]</scope>
    <source>
        <strain evidence="3 4">An819</strain>
    </source>
</reference>
<dbReference type="PANTHER" id="PTHR36435">
    <property type="entry name" value="SLR1288 PROTEIN"/>
    <property type="match status" value="1"/>
</dbReference>
<feature type="transmembrane region" description="Helical" evidence="1">
    <location>
        <begin position="73"/>
        <end position="93"/>
    </location>
</feature>
<accession>A0A938WJE0</accession>
<comment type="caution">
    <text evidence="3">The sequence shown here is derived from an EMBL/GenBank/DDBJ whole genome shotgun (WGS) entry which is preliminary data.</text>
</comment>
<keyword evidence="1" id="KW-0812">Transmembrane</keyword>
<organism evidence="3 4">
    <name type="scientific">Marseilla massiliensis</name>
    <dbReference type="NCBI Taxonomy" id="1841864"/>
    <lineage>
        <taxon>Bacteria</taxon>
        <taxon>Pseudomonadati</taxon>
        <taxon>Bacteroidota</taxon>
        <taxon>Bacteroidia</taxon>
        <taxon>Bacteroidales</taxon>
        <taxon>Prevotellaceae</taxon>
        <taxon>Marseilla</taxon>
    </lineage>
</organism>
<feature type="transmembrane region" description="Helical" evidence="1">
    <location>
        <begin position="228"/>
        <end position="248"/>
    </location>
</feature>
<keyword evidence="3" id="KW-0482">Metalloprotease</keyword>
<dbReference type="Pfam" id="PF02517">
    <property type="entry name" value="Rce1-like"/>
    <property type="match status" value="1"/>
</dbReference>
<gene>
    <name evidence="3" type="ORF">H6B30_00335</name>
</gene>
<dbReference type="InterPro" id="IPR052710">
    <property type="entry name" value="CAAX_protease"/>
</dbReference>
<dbReference type="RefSeq" id="WP_205106762.1">
    <property type="nucleotide sequence ID" value="NZ_JACJJL010000001.1"/>
</dbReference>
<feature type="transmembrane region" description="Helical" evidence="1">
    <location>
        <begin position="188"/>
        <end position="207"/>
    </location>
</feature>
<feature type="transmembrane region" description="Helical" evidence="1">
    <location>
        <begin position="116"/>
        <end position="137"/>
    </location>
</feature>
<dbReference type="InterPro" id="IPR003675">
    <property type="entry name" value="Rce1/LyrA-like_dom"/>
</dbReference>
<evidence type="ECO:0000313" key="3">
    <source>
        <dbReference type="EMBL" id="MBM6660212.1"/>
    </source>
</evidence>
<evidence type="ECO:0000256" key="1">
    <source>
        <dbReference type="SAM" id="Phobius"/>
    </source>
</evidence>
<sequence length="263" mass="29134">MKNALIYLIVFIAIQCGVSIGVREVWRMVTGSPDITTMMLVVSMTLFSAITIAIFLLARWCEVARSYVRSRPWTALAWCVVASVGAVIPSTWLQEQMPELPNYLLDEFSMLMGDRWGYLAIGLLAPVAEEIVFRGAILRSLLRGMRNHWVAIAISAVIFAIIHGNPAQMPHAMLVGLLLGWMYYRTDSLVPGVAFHWANNTIAYVLYNVLPAPDATLIQIFGGSQTRVLMAVGFSLCILVPAIIQLNLRLKKAGGSPTPTWKR</sequence>
<dbReference type="Proteomes" id="UP000764045">
    <property type="component" value="Unassembled WGS sequence"/>
</dbReference>
<feature type="transmembrane region" description="Helical" evidence="1">
    <location>
        <begin position="149"/>
        <end position="168"/>
    </location>
</feature>
<protein>
    <submittedName>
        <fullName evidence="3">CPBP family intramembrane metalloprotease</fullName>
    </submittedName>
</protein>
<dbReference type="GO" id="GO:0004175">
    <property type="term" value="F:endopeptidase activity"/>
    <property type="evidence" value="ECO:0007669"/>
    <property type="project" value="UniProtKB-ARBA"/>
</dbReference>
<keyword evidence="3" id="KW-0378">Hydrolase</keyword>
<proteinExistence type="predicted"/>
<keyword evidence="1" id="KW-1133">Transmembrane helix</keyword>
<keyword evidence="4" id="KW-1185">Reference proteome</keyword>
<feature type="domain" description="CAAX prenyl protease 2/Lysostaphin resistance protein A-like" evidence="2">
    <location>
        <begin position="116"/>
        <end position="202"/>
    </location>
</feature>